<protein>
    <submittedName>
        <fullName evidence="2">Uncharacterized protein</fullName>
    </submittedName>
</protein>
<keyword evidence="3" id="KW-1185">Reference proteome</keyword>
<feature type="compositionally biased region" description="Basic and acidic residues" evidence="1">
    <location>
        <begin position="1227"/>
        <end position="1259"/>
    </location>
</feature>
<name>A0A821SN36_9NEOP</name>
<reference evidence="2" key="1">
    <citation type="submission" date="2021-02" db="EMBL/GenBank/DDBJ databases">
        <authorList>
            <person name="Steward A R."/>
        </authorList>
    </citation>
    <scope>NUCLEOTIDE SEQUENCE</scope>
</reference>
<feature type="region of interest" description="Disordered" evidence="1">
    <location>
        <begin position="1156"/>
        <end position="1181"/>
    </location>
</feature>
<feature type="region of interest" description="Disordered" evidence="1">
    <location>
        <begin position="734"/>
        <end position="771"/>
    </location>
</feature>
<comment type="caution">
    <text evidence="2">The sequence shown here is derived from an EMBL/GenBank/DDBJ whole genome shotgun (WGS) entry which is preliminary data.</text>
</comment>
<evidence type="ECO:0000313" key="3">
    <source>
        <dbReference type="Proteomes" id="UP000663880"/>
    </source>
</evidence>
<feature type="compositionally biased region" description="Polar residues" evidence="1">
    <location>
        <begin position="759"/>
        <end position="770"/>
    </location>
</feature>
<evidence type="ECO:0000313" key="2">
    <source>
        <dbReference type="EMBL" id="CAF4858483.1"/>
    </source>
</evidence>
<feature type="region of interest" description="Disordered" evidence="1">
    <location>
        <begin position="1227"/>
        <end position="1271"/>
    </location>
</feature>
<dbReference type="OrthoDB" id="7470475at2759"/>
<organism evidence="2 3">
    <name type="scientific">Pieris macdunnoughi</name>
    <dbReference type="NCBI Taxonomy" id="345717"/>
    <lineage>
        <taxon>Eukaryota</taxon>
        <taxon>Metazoa</taxon>
        <taxon>Ecdysozoa</taxon>
        <taxon>Arthropoda</taxon>
        <taxon>Hexapoda</taxon>
        <taxon>Insecta</taxon>
        <taxon>Pterygota</taxon>
        <taxon>Neoptera</taxon>
        <taxon>Endopterygota</taxon>
        <taxon>Lepidoptera</taxon>
        <taxon>Glossata</taxon>
        <taxon>Ditrysia</taxon>
        <taxon>Papilionoidea</taxon>
        <taxon>Pieridae</taxon>
        <taxon>Pierinae</taxon>
        <taxon>Pieris</taxon>
    </lineage>
</organism>
<feature type="compositionally biased region" description="Polar residues" evidence="1">
    <location>
        <begin position="1101"/>
        <end position="1111"/>
    </location>
</feature>
<dbReference type="Proteomes" id="UP000663880">
    <property type="component" value="Unassembled WGS sequence"/>
</dbReference>
<feature type="compositionally biased region" description="Basic and acidic residues" evidence="1">
    <location>
        <begin position="1162"/>
        <end position="1181"/>
    </location>
</feature>
<feature type="compositionally biased region" description="Basic residues" evidence="1">
    <location>
        <begin position="945"/>
        <end position="956"/>
    </location>
</feature>
<feature type="region of interest" description="Disordered" evidence="1">
    <location>
        <begin position="688"/>
        <end position="712"/>
    </location>
</feature>
<feature type="region of interest" description="Disordered" evidence="1">
    <location>
        <begin position="1096"/>
        <end position="1128"/>
    </location>
</feature>
<feature type="compositionally biased region" description="Basic residues" evidence="1">
    <location>
        <begin position="691"/>
        <end position="702"/>
    </location>
</feature>
<accession>A0A821SN36</accession>
<proteinExistence type="predicted"/>
<gene>
    <name evidence="2" type="ORF">PMACD_LOCUS7697</name>
</gene>
<evidence type="ECO:0000256" key="1">
    <source>
        <dbReference type="SAM" id="MobiDB-lite"/>
    </source>
</evidence>
<feature type="region of interest" description="Disordered" evidence="1">
    <location>
        <begin position="938"/>
        <end position="974"/>
    </location>
</feature>
<feature type="compositionally biased region" description="Basic and acidic residues" evidence="1">
    <location>
        <begin position="1113"/>
        <end position="1128"/>
    </location>
</feature>
<sequence length="1413" mass="162681">MDLKNTKITNLTEYTFLSRDMITKYSQLKITLNSSTLVTLNKFKIFETEYFIKYSKCGAAFQALEKMLLIRPSKTWDDLSKELVSLLKFWFNKLQHQMIKHNTVWWNFLLKLLNFVKELRTKSPLLNYKLVEGLGEDFLQLSTNNNLDLNQRRATLQCFNACCAELPKQSRLALREMFEEYFTKLAHEMPSWGDFRLQFNTMETLLRWLLRRNERTFREEVAALWFPRDLYSRMAVKIFLERDWKNFFKDARDFLNAQNENNSSIISLICKKLNIGKTEAITAKDKKHWIDFNIANNCISLMLELKLLEVLKIANSVFDALVIEEDNTRSVKLIRNGAFIQIDIIVMEPLNRSSEKINNEREISIYMNAINAEKVNESLKKIFGNKYEASFVEEGKHQCSPNTAGECSQIENSEDSRQFAINTRRGKQSRVAAATLNRQSNAWKSPSTTSTTSLLLLKEKLSEYPGCVGANDEEYGGICAKPLLPRVAEESENEDDILCVLTPRNKPRCNAVFSHKINVRDSVDKTTASKPSTISLVLATTIDSYEANAPHDTLDGFPEDLELNTLNYMAYRQQNKSESTSDLQSEVIENTPFVRPILDARENVQVCDKNYKTHYELIEADVIQCVNDLVDQVCADYEMNSHLMNEKEFTNKLLIEAGLPITTQSEHRSTDTQKAKKKTAKPIEITFPKTKVNKRKGQRRQKRPEPEAATKLSIAYETDVNLKSPNINIKGAMTRRRRKLYSPKDNLTFQGPVDPETGVEQTRTPTTSKTPYREIQEMRATHRESTKRKSIPKKVVLSPRSKRLNDDFDKLLQTDCNDESLKKSNNTKVISVYNFTDSDDSDFKDNGNLTKPSLPLRKSNASVNLMEKKSRKRKQKRINVVQDTLIDERMRNATADLNTSFTIEEPIETCANVEVPVIVVEPIIKDENISTKKSRIVKTRETKKNTKSRKGPKKTNKQPTTKVMNMSRDRDESISPGLKCEFQEAEKKPDDSLTDLDKIHIIEKADKETSFERRDCVYETIETKAIIEHVPLVRAPIELGQSSRGQPNTLTQSIQNVMPEAPHNEICQNKISEDECAQRFLRVSVERMSEKDIKEWLSPRAKSSLSGTSKPSPKPENDARPPVGDKSHLFSPRCEILAKNKYRKICNSLILPFKNNKKSKDHRPELKRVEPDVDYTEKDKCRNSSSIRAVSLKTRKTPKAFNNRVLKTPDSKENLIKDIPIKRRAEKLRSISSSDSDKRRITRRALERPISDDDSSSREEESESSMKECSNAETIHNWLDRSQHELETEEFDGVRVNVFGDIFKEVQKKIDFDLAKIKNNARNSLEHIQRGVVKQIEEARLRRRALYTESAREIFSDIGKILDAKFTELEAKSQRVDDQVLEKVSRDSTQMLSEIATIQLDLVSYLDAERTNM</sequence>
<dbReference type="EMBL" id="CAJOBZ010000019">
    <property type="protein sequence ID" value="CAF4858483.1"/>
    <property type="molecule type" value="Genomic_DNA"/>
</dbReference>